<keyword evidence="2" id="KW-1185">Reference proteome</keyword>
<evidence type="ECO:0000313" key="2">
    <source>
        <dbReference type="Proteomes" id="UP001597561"/>
    </source>
</evidence>
<dbReference type="Proteomes" id="UP001597561">
    <property type="component" value="Unassembled WGS sequence"/>
</dbReference>
<accession>A0ABW5ZEK2</accession>
<protein>
    <submittedName>
        <fullName evidence="1">Uncharacterized protein</fullName>
    </submittedName>
</protein>
<proteinExistence type="predicted"/>
<evidence type="ECO:0000313" key="1">
    <source>
        <dbReference type="EMBL" id="MFD2911394.1"/>
    </source>
</evidence>
<name>A0ABW5ZEK2_9BACL</name>
<sequence>MSCIRLTVINGEGHVGILLKPVRENGRFKGYIANFYDPRTKKYYQQYEHYYSLRPYHWDRDEVMQINADEQFKRELQEISRSLAFQTNDREWYDGQFT</sequence>
<reference evidence="2" key="1">
    <citation type="journal article" date="2019" name="Int. J. Syst. Evol. Microbiol.">
        <title>The Global Catalogue of Microorganisms (GCM) 10K type strain sequencing project: providing services to taxonomists for standard genome sequencing and annotation.</title>
        <authorList>
            <consortium name="The Broad Institute Genomics Platform"/>
            <consortium name="The Broad Institute Genome Sequencing Center for Infectious Disease"/>
            <person name="Wu L."/>
            <person name="Ma J."/>
        </authorList>
    </citation>
    <scope>NUCLEOTIDE SEQUENCE [LARGE SCALE GENOMIC DNA]</scope>
    <source>
        <strain evidence="2">KCTC 13528</strain>
    </source>
</reference>
<comment type="caution">
    <text evidence="1">The sequence shown here is derived from an EMBL/GenBank/DDBJ whole genome shotgun (WGS) entry which is preliminary data.</text>
</comment>
<dbReference type="EMBL" id="JBHUPG010000009">
    <property type="protein sequence ID" value="MFD2911394.1"/>
    <property type="molecule type" value="Genomic_DNA"/>
</dbReference>
<organism evidence="1 2">
    <name type="scientific">Jeotgalibacillus terrae</name>
    <dbReference type="NCBI Taxonomy" id="587735"/>
    <lineage>
        <taxon>Bacteria</taxon>
        <taxon>Bacillati</taxon>
        <taxon>Bacillota</taxon>
        <taxon>Bacilli</taxon>
        <taxon>Bacillales</taxon>
        <taxon>Caryophanaceae</taxon>
        <taxon>Jeotgalibacillus</taxon>
    </lineage>
</organism>
<dbReference type="RefSeq" id="WP_204730092.1">
    <property type="nucleotide sequence ID" value="NZ_JAFBDK010000013.1"/>
</dbReference>
<gene>
    <name evidence="1" type="ORF">ACFS5P_05865</name>
</gene>